<dbReference type="Gene3D" id="3.40.50.1000">
    <property type="entry name" value="HAD superfamily/HAD-like"/>
    <property type="match status" value="1"/>
</dbReference>
<keyword evidence="10" id="KW-0187">Copper transport</keyword>
<dbReference type="Gene3D" id="3.40.1110.10">
    <property type="entry name" value="Calcium-transporting ATPase, cytoplasmic domain N"/>
    <property type="match status" value="1"/>
</dbReference>
<dbReference type="Proteomes" id="UP000271700">
    <property type="component" value="Unassembled WGS sequence"/>
</dbReference>
<dbReference type="GO" id="GO:0016887">
    <property type="term" value="F:ATP hydrolysis activity"/>
    <property type="evidence" value="ECO:0007669"/>
    <property type="project" value="InterPro"/>
</dbReference>
<name>A0A497ZQ87_9RHOB</name>
<keyword evidence="6 18" id="KW-0812">Transmembrane</keyword>
<dbReference type="InterPro" id="IPR006122">
    <property type="entry name" value="HMA_Cu_ion-bd"/>
</dbReference>
<dbReference type="InterPro" id="IPR059000">
    <property type="entry name" value="ATPase_P-type_domA"/>
</dbReference>
<keyword evidence="5 18" id="KW-1003">Cell membrane</keyword>
<dbReference type="InterPro" id="IPR036412">
    <property type="entry name" value="HAD-like_sf"/>
</dbReference>
<dbReference type="PROSITE" id="PS00154">
    <property type="entry name" value="ATPASE_E1_E2"/>
    <property type="match status" value="1"/>
</dbReference>
<dbReference type="InterPro" id="IPR018303">
    <property type="entry name" value="ATPase_P-typ_P_site"/>
</dbReference>
<proteinExistence type="inferred from homology"/>
<dbReference type="PRINTS" id="PR00119">
    <property type="entry name" value="CATATPASE"/>
</dbReference>
<dbReference type="GO" id="GO:0060003">
    <property type="term" value="P:copper ion export"/>
    <property type="evidence" value="ECO:0007669"/>
    <property type="project" value="UniProtKB-ARBA"/>
</dbReference>
<dbReference type="SUPFAM" id="SSF81653">
    <property type="entry name" value="Calcium ATPase, transduction domain A"/>
    <property type="match status" value="1"/>
</dbReference>
<reference evidence="20 21" key="1">
    <citation type="submission" date="2018-10" db="EMBL/GenBank/DDBJ databases">
        <title>Genomic Encyclopedia of Archaeal and Bacterial Type Strains, Phase II (KMG-II): from individual species to whole genera.</title>
        <authorList>
            <person name="Goeker M."/>
        </authorList>
    </citation>
    <scope>NUCLEOTIDE SEQUENCE [LARGE SCALE GENOMIC DNA]</scope>
    <source>
        <strain evidence="20 21">DSM 29317</strain>
    </source>
</reference>
<keyword evidence="7 18" id="KW-0479">Metal-binding</keyword>
<sequence>MTENSHARFQVQGMSCASCVGRVERALKSVPGVDAASVNLASESVQVDFRDPANKAAIADALNSAGYPVRTAEVTLDIQNMSCASCVGRVERALQADDGVLSASVNLATESATVRYAEGVTTPEAIAALAASAGYPASLRSATQTEPHDRKAAEIHHLARRTSFAALLALPVFVLEMGSHVIPGMHHLIASTIGIQNSYYLQFLLTTIVLIGPGLQFYTKGLPSLFKGAPDMNSLVALGTSAAYGFSLISTFAPGILPAGTANVYYEAAAVIVVLILLGRFLEARAKGRTGEAIRKLVGLQAKTARVEREGTVVELPIEQIVVGDLIHVRPGEKIAVDGAVMTGASYVDESMITGEPVPVEKTEGATVVGGTVNGAGALTYRAEKIGADTMLAQIIQMVEQAQGAKLPIQGLVDRITLWFVPVVIAVAIVTVLVWMLFGPDPALSLALVAGVAVLIIACPCAMGLATPTSIMVGTGRAAEMGVLFRKGDALQMLQETTVVAVDKTGTLTEGRPELTDLIVAEGMTEDEVLRLVAAVEVTSEHPIATAIVRAAETRGLELPEPEDFASITGYGVRASVEGHTILIGADRLMSREGVEMGALSDRGAELAINGKTPLYAAVDGVIAAVIAVTDPIKTTTPDAIEALHGLGLKVAMITGDNAATAKSIAAQLGIDHVVAEVLPEGKVSALQDLRSNGGKLAFVGDGINDAPALAAADVGIAIGTGTDIAIEAADVVLMSGDLTGVVNAFDISQRTMRNIRQNLFWAFSYNTLLIPIAAGALYPFGGPLLSPVLAAGAMTLSSVFVLTNALRLRWVKAIKVGREQISQNEERALQSAPAE</sequence>
<feature type="transmembrane region" description="Helical" evidence="18">
    <location>
        <begin position="760"/>
        <end position="779"/>
    </location>
</feature>
<dbReference type="InterPro" id="IPR027256">
    <property type="entry name" value="P-typ_ATPase_IB"/>
</dbReference>
<dbReference type="SUPFAM" id="SSF55008">
    <property type="entry name" value="HMA, heavy metal-associated domain"/>
    <property type="match status" value="2"/>
</dbReference>
<dbReference type="SFLD" id="SFLDS00003">
    <property type="entry name" value="Haloacid_Dehalogenase"/>
    <property type="match status" value="1"/>
</dbReference>
<evidence type="ECO:0000256" key="2">
    <source>
        <dbReference type="ARBA" id="ARBA00006024"/>
    </source>
</evidence>
<dbReference type="RefSeq" id="WP_010437347.1">
    <property type="nucleotide sequence ID" value="NZ_AEYW01000001.1"/>
</dbReference>
<evidence type="ECO:0000256" key="1">
    <source>
        <dbReference type="ARBA" id="ARBA00004651"/>
    </source>
</evidence>
<evidence type="ECO:0000256" key="13">
    <source>
        <dbReference type="ARBA" id="ARBA00022967"/>
    </source>
</evidence>
<dbReference type="PANTHER" id="PTHR43520">
    <property type="entry name" value="ATP7, ISOFORM B"/>
    <property type="match status" value="1"/>
</dbReference>
<evidence type="ECO:0000256" key="5">
    <source>
        <dbReference type="ARBA" id="ARBA00022475"/>
    </source>
</evidence>
<keyword evidence="11 18" id="KW-0067">ATP-binding</keyword>
<dbReference type="InterPro" id="IPR017969">
    <property type="entry name" value="Heavy-metal-associated_CS"/>
</dbReference>
<dbReference type="FunFam" id="3.30.70.100:FF:000001">
    <property type="entry name" value="ATPase copper transporting beta"/>
    <property type="match status" value="1"/>
</dbReference>
<dbReference type="InterPro" id="IPR001757">
    <property type="entry name" value="P_typ_ATPase"/>
</dbReference>
<dbReference type="InterPro" id="IPR044492">
    <property type="entry name" value="P_typ_ATPase_HD_dom"/>
</dbReference>
<dbReference type="InterPro" id="IPR006121">
    <property type="entry name" value="HMA_dom"/>
</dbReference>
<keyword evidence="21" id="KW-1185">Reference proteome</keyword>
<comment type="subcellular location">
    <subcellularLocation>
        <location evidence="1">Cell membrane</location>
        <topology evidence="1">Multi-pass membrane protein</topology>
    </subcellularLocation>
</comment>
<dbReference type="SFLD" id="SFLDG00002">
    <property type="entry name" value="C1.7:_P-type_atpase_like"/>
    <property type="match status" value="1"/>
</dbReference>
<dbReference type="SUPFAM" id="SSF56784">
    <property type="entry name" value="HAD-like"/>
    <property type="match status" value="1"/>
</dbReference>
<dbReference type="Gene3D" id="2.70.150.10">
    <property type="entry name" value="Calcium-transporting ATPase, cytoplasmic transduction domain A"/>
    <property type="match status" value="1"/>
</dbReference>
<evidence type="ECO:0000256" key="9">
    <source>
        <dbReference type="ARBA" id="ARBA00022741"/>
    </source>
</evidence>
<feature type="transmembrane region" description="Helical" evidence="18">
    <location>
        <begin position="198"/>
        <end position="215"/>
    </location>
</feature>
<evidence type="ECO:0000259" key="19">
    <source>
        <dbReference type="PROSITE" id="PS50846"/>
    </source>
</evidence>
<dbReference type="NCBIfam" id="TIGR01494">
    <property type="entry name" value="ATPase_P-type"/>
    <property type="match status" value="1"/>
</dbReference>
<feature type="transmembrane region" description="Helical" evidence="18">
    <location>
        <begin position="164"/>
        <end position="186"/>
    </location>
</feature>
<dbReference type="NCBIfam" id="TIGR00003">
    <property type="entry name" value="copper ion binding protein"/>
    <property type="match status" value="1"/>
</dbReference>
<feature type="transmembrane region" description="Helical" evidence="18">
    <location>
        <begin position="263"/>
        <end position="282"/>
    </location>
</feature>
<keyword evidence="16" id="KW-0406">Ion transport</keyword>
<keyword evidence="14 18" id="KW-1133">Transmembrane helix</keyword>
<feature type="transmembrane region" description="Helical" evidence="18">
    <location>
        <begin position="785"/>
        <end position="807"/>
    </location>
</feature>
<evidence type="ECO:0000256" key="18">
    <source>
        <dbReference type="RuleBase" id="RU362081"/>
    </source>
</evidence>
<evidence type="ECO:0000256" key="11">
    <source>
        <dbReference type="ARBA" id="ARBA00022840"/>
    </source>
</evidence>
<protein>
    <recommendedName>
        <fullName evidence="3">P-type Cu(+) transporter</fullName>
        <ecNumber evidence="3">7.2.2.8</ecNumber>
    </recommendedName>
</protein>
<dbReference type="FunFam" id="2.70.150.10:FF:000020">
    <property type="entry name" value="Copper-exporting P-type ATPase A"/>
    <property type="match status" value="1"/>
</dbReference>
<dbReference type="InterPro" id="IPR023298">
    <property type="entry name" value="ATPase_P-typ_TM_dom_sf"/>
</dbReference>
<evidence type="ECO:0000313" key="20">
    <source>
        <dbReference type="EMBL" id="RLK07934.1"/>
    </source>
</evidence>
<dbReference type="InterPro" id="IPR023299">
    <property type="entry name" value="ATPase_P-typ_cyto_dom_N"/>
</dbReference>
<dbReference type="FunFam" id="3.30.70.100:FF:000005">
    <property type="entry name" value="Copper-exporting P-type ATPase A"/>
    <property type="match status" value="1"/>
</dbReference>
<dbReference type="Gene3D" id="1.20.1110.10">
    <property type="entry name" value="Calcium-transporting ATPase, transmembrane domain"/>
    <property type="match status" value="1"/>
</dbReference>
<dbReference type="EC" id="7.2.2.8" evidence="3"/>
<evidence type="ECO:0000256" key="4">
    <source>
        <dbReference type="ARBA" id="ARBA00022448"/>
    </source>
</evidence>
<dbReference type="PROSITE" id="PS50846">
    <property type="entry name" value="HMA_2"/>
    <property type="match status" value="2"/>
</dbReference>
<dbReference type="Pfam" id="PF00403">
    <property type="entry name" value="HMA"/>
    <property type="match status" value="2"/>
</dbReference>
<evidence type="ECO:0000256" key="15">
    <source>
        <dbReference type="ARBA" id="ARBA00023008"/>
    </source>
</evidence>
<feature type="domain" description="HMA" evidence="19">
    <location>
        <begin position="5"/>
        <end position="70"/>
    </location>
</feature>
<dbReference type="SUPFAM" id="SSF81665">
    <property type="entry name" value="Calcium ATPase, transmembrane domain M"/>
    <property type="match status" value="1"/>
</dbReference>
<dbReference type="Pfam" id="PF00122">
    <property type="entry name" value="E1-E2_ATPase"/>
    <property type="match status" value="1"/>
</dbReference>
<evidence type="ECO:0000256" key="14">
    <source>
        <dbReference type="ARBA" id="ARBA00022989"/>
    </source>
</evidence>
<dbReference type="NCBIfam" id="TIGR01511">
    <property type="entry name" value="ATPase-IB1_Cu"/>
    <property type="match status" value="1"/>
</dbReference>
<dbReference type="GO" id="GO:0005886">
    <property type="term" value="C:plasma membrane"/>
    <property type="evidence" value="ECO:0007669"/>
    <property type="project" value="UniProtKB-SubCell"/>
</dbReference>
<evidence type="ECO:0000256" key="10">
    <source>
        <dbReference type="ARBA" id="ARBA00022796"/>
    </source>
</evidence>
<feature type="transmembrane region" description="Helical" evidence="18">
    <location>
        <begin position="235"/>
        <end position="257"/>
    </location>
</feature>
<dbReference type="GO" id="GO:0055070">
    <property type="term" value="P:copper ion homeostasis"/>
    <property type="evidence" value="ECO:0007669"/>
    <property type="project" value="TreeGrafter"/>
</dbReference>
<dbReference type="CDD" id="cd00371">
    <property type="entry name" value="HMA"/>
    <property type="match status" value="2"/>
</dbReference>
<keyword evidence="12" id="KW-0460">Magnesium</keyword>
<feature type="domain" description="HMA" evidence="19">
    <location>
        <begin position="72"/>
        <end position="138"/>
    </location>
</feature>
<feature type="transmembrane region" description="Helical" evidence="18">
    <location>
        <begin position="416"/>
        <end position="438"/>
    </location>
</feature>
<feature type="transmembrane region" description="Helical" evidence="18">
    <location>
        <begin position="444"/>
        <end position="467"/>
    </location>
</feature>
<keyword evidence="8" id="KW-0677">Repeat</keyword>
<evidence type="ECO:0000256" key="8">
    <source>
        <dbReference type="ARBA" id="ARBA00022737"/>
    </source>
</evidence>
<comment type="caution">
    <text evidence="20">The sequence shown here is derived from an EMBL/GenBank/DDBJ whole genome shotgun (WGS) entry which is preliminary data.</text>
</comment>
<dbReference type="NCBIfam" id="TIGR01525">
    <property type="entry name" value="ATPase-IB_hvy"/>
    <property type="match status" value="1"/>
</dbReference>
<dbReference type="GO" id="GO:0005524">
    <property type="term" value="F:ATP binding"/>
    <property type="evidence" value="ECO:0007669"/>
    <property type="project" value="UniProtKB-UniRule"/>
</dbReference>
<dbReference type="InterPro" id="IPR023214">
    <property type="entry name" value="HAD_sf"/>
</dbReference>
<dbReference type="GO" id="GO:0140581">
    <property type="term" value="F:P-type monovalent copper transporter activity"/>
    <property type="evidence" value="ECO:0007669"/>
    <property type="project" value="UniProtKB-EC"/>
</dbReference>
<keyword evidence="15" id="KW-0186">Copper</keyword>
<keyword evidence="9 18" id="KW-0547">Nucleotide-binding</keyword>
<evidence type="ECO:0000256" key="7">
    <source>
        <dbReference type="ARBA" id="ARBA00022723"/>
    </source>
</evidence>
<comment type="similarity">
    <text evidence="2 18">Belongs to the cation transport ATPase (P-type) (TC 3.A.3) family. Type IB subfamily.</text>
</comment>
<evidence type="ECO:0000256" key="17">
    <source>
        <dbReference type="ARBA" id="ARBA00023136"/>
    </source>
</evidence>
<evidence type="ECO:0000313" key="21">
    <source>
        <dbReference type="Proteomes" id="UP000271700"/>
    </source>
</evidence>
<dbReference type="GO" id="GO:0043682">
    <property type="term" value="F:P-type divalent copper transporter activity"/>
    <property type="evidence" value="ECO:0007669"/>
    <property type="project" value="TreeGrafter"/>
</dbReference>
<dbReference type="AlphaFoldDB" id="A0A497ZQ87"/>
<dbReference type="PROSITE" id="PS01047">
    <property type="entry name" value="HMA_1"/>
    <property type="match status" value="2"/>
</dbReference>
<dbReference type="Gene3D" id="3.30.70.100">
    <property type="match status" value="2"/>
</dbReference>
<evidence type="ECO:0000256" key="16">
    <source>
        <dbReference type="ARBA" id="ARBA00023065"/>
    </source>
</evidence>
<dbReference type="Pfam" id="PF00702">
    <property type="entry name" value="Hydrolase"/>
    <property type="match status" value="1"/>
</dbReference>
<dbReference type="OrthoDB" id="9807843at2"/>
<keyword evidence="13" id="KW-1278">Translocase</keyword>
<dbReference type="PRINTS" id="PR00943">
    <property type="entry name" value="CUATPASE"/>
</dbReference>
<dbReference type="SFLD" id="SFLDF00027">
    <property type="entry name" value="p-type_atpase"/>
    <property type="match status" value="1"/>
</dbReference>
<gene>
    <name evidence="20" type="ORF">CLV75_1598</name>
</gene>
<accession>A0A497ZQ87</accession>
<dbReference type="CDD" id="cd02094">
    <property type="entry name" value="P-type_ATPase_Cu-like"/>
    <property type="match status" value="1"/>
</dbReference>
<dbReference type="InterPro" id="IPR036163">
    <property type="entry name" value="HMA_dom_sf"/>
</dbReference>
<evidence type="ECO:0000256" key="6">
    <source>
        <dbReference type="ARBA" id="ARBA00022692"/>
    </source>
</evidence>
<dbReference type="GO" id="GO:0005507">
    <property type="term" value="F:copper ion binding"/>
    <property type="evidence" value="ECO:0007669"/>
    <property type="project" value="InterPro"/>
</dbReference>
<keyword evidence="17 18" id="KW-0472">Membrane</keyword>
<evidence type="ECO:0000256" key="12">
    <source>
        <dbReference type="ARBA" id="ARBA00022842"/>
    </source>
</evidence>
<evidence type="ECO:0000256" key="3">
    <source>
        <dbReference type="ARBA" id="ARBA00012517"/>
    </source>
</evidence>
<dbReference type="STRING" id="981384.GCA_000192475_04206"/>
<organism evidence="20 21">
    <name type="scientific">Ruegeria conchae</name>
    <dbReference type="NCBI Taxonomy" id="981384"/>
    <lineage>
        <taxon>Bacteria</taxon>
        <taxon>Pseudomonadati</taxon>
        <taxon>Pseudomonadota</taxon>
        <taxon>Alphaproteobacteria</taxon>
        <taxon>Rhodobacterales</taxon>
        <taxon>Roseobacteraceae</taxon>
        <taxon>Ruegeria</taxon>
    </lineage>
</organism>
<dbReference type="EMBL" id="RCCT01000002">
    <property type="protein sequence ID" value="RLK07934.1"/>
    <property type="molecule type" value="Genomic_DNA"/>
</dbReference>
<dbReference type="InterPro" id="IPR008250">
    <property type="entry name" value="ATPase_P-typ_transduc_dom_A_sf"/>
</dbReference>
<keyword evidence="4" id="KW-0813">Transport</keyword>
<dbReference type="PANTHER" id="PTHR43520:SF8">
    <property type="entry name" value="P-TYPE CU(+) TRANSPORTER"/>
    <property type="match status" value="1"/>
</dbReference>